<evidence type="ECO:0000313" key="7">
    <source>
        <dbReference type="EMBL" id="KAK1695595.1"/>
    </source>
</evidence>
<evidence type="ECO:0000256" key="1">
    <source>
        <dbReference type="ARBA" id="ARBA00012452"/>
    </source>
</evidence>
<dbReference type="PANTHER" id="PTHR11260:SF773">
    <property type="entry name" value="GLUTATHIONE S-TRANSFERASE U26"/>
    <property type="match status" value="1"/>
</dbReference>
<dbReference type="SFLD" id="SFLDG01152">
    <property type="entry name" value="Main.3:_Omega-_and_Tau-like"/>
    <property type="match status" value="1"/>
</dbReference>
<evidence type="ECO:0000256" key="2">
    <source>
        <dbReference type="ARBA" id="ARBA00022679"/>
    </source>
</evidence>
<dbReference type="InterPro" id="IPR040079">
    <property type="entry name" value="Glutathione_S-Trfase"/>
</dbReference>
<dbReference type="AlphaFoldDB" id="A0AAD8U0U3"/>
<comment type="similarity">
    <text evidence="3">Belongs to the GST superfamily. Tau family.</text>
</comment>
<feature type="domain" description="GST N-terminal" evidence="5">
    <location>
        <begin position="10"/>
        <end position="89"/>
    </location>
</feature>
<sequence>MAGIQLGGEGELKLLGTWASPWVSRVKLALHLKGLRYEYIEQDLDNKTSLLLASNPVHKKVPVLIHNGKAICESRVILEYIDEAYSATGPSLLPADPYERAIARFWAAYIDDKLVVPWVQAFKNNTEEERNEGMKQTLAAAETLEGALKECSKGKPFFDGDSMGYADVVLGGLISWLQGTEELCGAKLFDDANTPLLLSWVERFVALDAAKVALPDVGELVEFAEMRLAQLGAAAAAAATVPPKN</sequence>
<dbReference type="Pfam" id="PF02798">
    <property type="entry name" value="GST_N"/>
    <property type="match status" value="1"/>
</dbReference>
<dbReference type="InterPro" id="IPR036249">
    <property type="entry name" value="Thioredoxin-like_sf"/>
</dbReference>
<evidence type="ECO:0000256" key="3">
    <source>
        <dbReference type="ARBA" id="ARBA00025743"/>
    </source>
</evidence>
<dbReference type="FunFam" id="3.40.30.10:FF:000044">
    <property type="entry name" value="Glutathione S-transferase GSTU6"/>
    <property type="match status" value="1"/>
</dbReference>
<dbReference type="SFLD" id="SFLDG00358">
    <property type="entry name" value="Main_(cytGST)"/>
    <property type="match status" value="1"/>
</dbReference>
<organism evidence="7 8">
    <name type="scientific">Lolium multiflorum</name>
    <name type="common">Italian ryegrass</name>
    <name type="synonym">Lolium perenne subsp. multiflorum</name>
    <dbReference type="NCBI Taxonomy" id="4521"/>
    <lineage>
        <taxon>Eukaryota</taxon>
        <taxon>Viridiplantae</taxon>
        <taxon>Streptophyta</taxon>
        <taxon>Embryophyta</taxon>
        <taxon>Tracheophyta</taxon>
        <taxon>Spermatophyta</taxon>
        <taxon>Magnoliopsida</taxon>
        <taxon>Liliopsida</taxon>
        <taxon>Poales</taxon>
        <taxon>Poaceae</taxon>
        <taxon>BOP clade</taxon>
        <taxon>Pooideae</taxon>
        <taxon>Poodae</taxon>
        <taxon>Poeae</taxon>
        <taxon>Poeae Chloroplast Group 2 (Poeae type)</taxon>
        <taxon>Loliodinae</taxon>
        <taxon>Loliinae</taxon>
        <taxon>Lolium</taxon>
    </lineage>
</organism>
<dbReference type="InterPro" id="IPR010987">
    <property type="entry name" value="Glutathione-S-Trfase_C-like"/>
</dbReference>
<dbReference type="InterPro" id="IPR004045">
    <property type="entry name" value="Glutathione_S-Trfase_N"/>
</dbReference>
<comment type="catalytic activity">
    <reaction evidence="4">
        <text>RX + glutathione = an S-substituted glutathione + a halide anion + H(+)</text>
        <dbReference type="Rhea" id="RHEA:16437"/>
        <dbReference type="ChEBI" id="CHEBI:15378"/>
        <dbReference type="ChEBI" id="CHEBI:16042"/>
        <dbReference type="ChEBI" id="CHEBI:17792"/>
        <dbReference type="ChEBI" id="CHEBI:57925"/>
        <dbReference type="ChEBI" id="CHEBI:90779"/>
        <dbReference type="EC" id="2.5.1.18"/>
    </reaction>
</comment>
<reference evidence="7" key="1">
    <citation type="submission" date="2023-07" db="EMBL/GenBank/DDBJ databases">
        <title>A chromosome-level genome assembly of Lolium multiflorum.</title>
        <authorList>
            <person name="Chen Y."/>
            <person name="Copetti D."/>
            <person name="Kolliker R."/>
            <person name="Studer B."/>
        </authorList>
    </citation>
    <scope>NUCLEOTIDE SEQUENCE</scope>
    <source>
        <strain evidence="7">02402/16</strain>
        <tissue evidence="7">Leaf</tissue>
    </source>
</reference>
<evidence type="ECO:0000256" key="4">
    <source>
        <dbReference type="ARBA" id="ARBA00047960"/>
    </source>
</evidence>
<evidence type="ECO:0000259" key="5">
    <source>
        <dbReference type="PROSITE" id="PS50404"/>
    </source>
</evidence>
<protein>
    <recommendedName>
        <fullName evidence="1">glutathione transferase</fullName>
        <ecNumber evidence="1">2.5.1.18</ecNumber>
    </recommendedName>
</protein>
<dbReference type="GO" id="GO:0004364">
    <property type="term" value="F:glutathione transferase activity"/>
    <property type="evidence" value="ECO:0007669"/>
    <property type="project" value="UniProtKB-EC"/>
</dbReference>
<comment type="caution">
    <text evidence="7">The sequence shown here is derived from an EMBL/GenBank/DDBJ whole genome shotgun (WGS) entry which is preliminary data.</text>
</comment>
<gene>
    <name evidence="7" type="ORF">QYE76_012292</name>
</gene>
<dbReference type="Gene3D" id="1.20.1050.10">
    <property type="match status" value="1"/>
</dbReference>
<dbReference type="EC" id="2.5.1.18" evidence="1"/>
<dbReference type="InterPro" id="IPR045073">
    <property type="entry name" value="Omega/Tau-like"/>
</dbReference>
<keyword evidence="8" id="KW-1185">Reference proteome</keyword>
<dbReference type="PROSITE" id="PS50404">
    <property type="entry name" value="GST_NTER"/>
    <property type="match status" value="1"/>
</dbReference>
<dbReference type="SUPFAM" id="SSF47616">
    <property type="entry name" value="GST C-terminal domain-like"/>
    <property type="match status" value="1"/>
</dbReference>
<dbReference type="InterPro" id="IPR004046">
    <property type="entry name" value="GST_C"/>
</dbReference>
<dbReference type="InterPro" id="IPR036282">
    <property type="entry name" value="Glutathione-S-Trfase_C_sf"/>
</dbReference>
<dbReference type="FunFam" id="1.20.1050.10:FF:000023">
    <property type="entry name" value="Probable glutathione S-transferase GSTU6"/>
    <property type="match status" value="1"/>
</dbReference>
<accession>A0AAD8U0U3</accession>
<feature type="domain" description="GST C-terminal" evidence="6">
    <location>
        <begin position="96"/>
        <end position="228"/>
    </location>
</feature>
<evidence type="ECO:0000313" key="8">
    <source>
        <dbReference type="Proteomes" id="UP001231189"/>
    </source>
</evidence>
<dbReference type="PANTHER" id="PTHR11260">
    <property type="entry name" value="GLUTATHIONE S-TRANSFERASE, GST, SUPERFAMILY, GST DOMAIN CONTAINING"/>
    <property type="match status" value="1"/>
</dbReference>
<dbReference type="Gene3D" id="3.40.30.10">
    <property type="entry name" value="Glutaredoxin"/>
    <property type="match status" value="1"/>
</dbReference>
<dbReference type="GO" id="GO:0006749">
    <property type="term" value="P:glutathione metabolic process"/>
    <property type="evidence" value="ECO:0007669"/>
    <property type="project" value="InterPro"/>
</dbReference>
<dbReference type="CDD" id="cd03185">
    <property type="entry name" value="GST_C_Tau"/>
    <property type="match status" value="1"/>
</dbReference>
<dbReference type="CDD" id="cd03058">
    <property type="entry name" value="GST_N_Tau"/>
    <property type="match status" value="1"/>
</dbReference>
<evidence type="ECO:0000259" key="6">
    <source>
        <dbReference type="PROSITE" id="PS50405"/>
    </source>
</evidence>
<dbReference type="SUPFAM" id="SSF52833">
    <property type="entry name" value="Thioredoxin-like"/>
    <property type="match status" value="1"/>
</dbReference>
<name>A0AAD8U0U3_LOLMU</name>
<dbReference type="SFLD" id="SFLDS00019">
    <property type="entry name" value="Glutathione_Transferase_(cytos"/>
    <property type="match status" value="1"/>
</dbReference>
<dbReference type="Pfam" id="PF00043">
    <property type="entry name" value="GST_C"/>
    <property type="match status" value="1"/>
</dbReference>
<dbReference type="PROSITE" id="PS50405">
    <property type="entry name" value="GST_CTER"/>
    <property type="match status" value="1"/>
</dbReference>
<keyword evidence="2" id="KW-0808">Transferase</keyword>
<dbReference type="InterPro" id="IPR045074">
    <property type="entry name" value="GST_C_Tau"/>
</dbReference>
<proteinExistence type="inferred from homology"/>
<dbReference type="GO" id="GO:0005737">
    <property type="term" value="C:cytoplasm"/>
    <property type="evidence" value="ECO:0007669"/>
    <property type="project" value="TreeGrafter"/>
</dbReference>
<dbReference type="EMBL" id="JAUUTY010000001">
    <property type="protein sequence ID" value="KAK1695595.1"/>
    <property type="molecule type" value="Genomic_DNA"/>
</dbReference>
<dbReference type="Proteomes" id="UP001231189">
    <property type="component" value="Unassembled WGS sequence"/>
</dbReference>